<dbReference type="RefSeq" id="WP_077395774.1">
    <property type="nucleotide sequence ID" value="NZ_JATM01000001.1"/>
</dbReference>
<dbReference type="AlphaFoldDB" id="A0A1S8GS96"/>
<sequence>MNIIQIADRRNGYGASMKTLAREEQTALWALRYLLGPSCWRRSMSLSGLLGQEAERLQERFKALFLHAVCGTASLEYSATEEHLLNILADMQNAPEEQVLHSELGEALMHLGSALAAYGYWLPVRGKVQAVAEKMPMPALAQDNYPEMMEAAE</sequence>
<name>A0A1S8GS96_9PROT</name>
<dbReference type="STRING" id="1539051.AL01_03160"/>
<gene>
    <name evidence="1" type="ORF">AL01_03160</name>
</gene>
<organism evidence="1 2">
    <name type="scientific">Bombella intestini</name>
    <dbReference type="NCBI Taxonomy" id="1539051"/>
    <lineage>
        <taxon>Bacteria</taxon>
        <taxon>Pseudomonadati</taxon>
        <taxon>Pseudomonadota</taxon>
        <taxon>Alphaproteobacteria</taxon>
        <taxon>Acetobacterales</taxon>
        <taxon>Acetobacteraceae</taxon>
        <taxon>Bombella</taxon>
    </lineage>
</organism>
<evidence type="ECO:0000313" key="1">
    <source>
        <dbReference type="EMBL" id="OOL19949.1"/>
    </source>
</evidence>
<dbReference type="OrthoDB" id="7274964at2"/>
<reference evidence="1 2" key="1">
    <citation type="journal article" date="2016" name="PLoS ONE">
        <title>Whole-Genome Sequence Analysis of Bombella intestini LMG 28161T, a Novel Acetic Acid Bacterium Isolated from the Crop of a Red-Tailed Bumble Bee, Bombus lapidarius.</title>
        <authorList>
            <person name="Li L."/>
            <person name="Illeghems K."/>
            <person name="Van Kerrebroeck S."/>
            <person name="Borremans W."/>
            <person name="Cleenwerck I."/>
            <person name="Smagghe G."/>
            <person name="De Vuyst L."/>
            <person name="Vandamme P."/>
        </authorList>
    </citation>
    <scope>NUCLEOTIDE SEQUENCE [LARGE SCALE GENOMIC DNA]</scope>
    <source>
        <strain evidence="1 2">R-52487</strain>
    </source>
</reference>
<protein>
    <submittedName>
        <fullName evidence="1">Uncharacterized protein</fullName>
    </submittedName>
</protein>
<accession>A0A1S8GS96</accession>
<proteinExistence type="predicted"/>
<keyword evidence="2" id="KW-1185">Reference proteome</keyword>
<dbReference type="Proteomes" id="UP000200980">
    <property type="component" value="Unassembled WGS sequence"/>
</dbReference>
<dbReference type="EMBL" id="JATM01000001">
    <property type="protein sequence ID" value="OOL19949.1"/>
    <property type="molecule type" value="Genomic_DNA"/>
</dbReference>
<evidence type="ECO:0000313" key="2">
    <source>
        <dbReference type="Proteomes" id="UP000200980"/>
    </source>
</evidence>
<comment type="caution">
    <text evidence="1">The sequence shown here is derived from an EMBL/GenBank/DDBJ whole genome shotgun (WGS) entry which is preliminary data.</text>
</comment>